<evidence type="ECO:0000256" key="6">
    <source>
        <dbReference type="ARBA" id="ARBA00022801"/>
    </source>
</evidence>
<evidence type="ECO:0000256" key="12">
    <source>
        <dbReference type="ARBA" id="ARBA00047984"/>
    </source>
</evidence>
<dbReference type="GO" id="GO:0051321">
    <property type="term" value="P:meiotic cell cycle"/>
    <property type="evidence" value="ECO:0007669"/>
    <property type="project" value="UniProtKB-KW"/>
</dbReference>
<keyword evidence="7" id="KW-0347">Helicase</keyword>
<dbReference type="Gene3D" id="2.40.50.90">
    <property type="match status" value="2"/>
</dbReference>
<evidence type="ECO:0000313" key="18">
    <source>
        <dbReference type="Proteomes" id="UP001497497"/>
    </source>
</evidence>
<dbReference type="PANTHER" id="PTHR22655:SF2">
    <property type="entry name" value="ATP-DEPENDENT RNA HELICASE TDRD12-RELATED"/>
    <property type="match status" value="1"/>
</dbReference>
<keyword evidence="8" id="KW-0067">ATP-binding</keyword>
<dbReference type="SUPFAM" id="SSF63748">
    <property type="entry name" value="Tudor/PWWP/MBT"/>
    <property type="match status" value="2"/>
</dbReference>
<protein>
    <recommendedName>
        <fullName evidence="1">RNA helicase</fullName>
        <ecNumber evidence="1">3.6.4.13</ecNumber>
    </recommendedName>
</protein>
<keyword evidence="3" id="KW-0677">Repeat</keyword>
<evidence type="ECO:0000259" key="16">
    <source>
        <dbReference type="PROSITE" id="PS51203"/>
    </source>
</evidence>
<dbReference type="GO" id="GO:0003676">
    <property type="term" value="F:nucleic acid binding"/>
    <property type="evidence" value="ECO:0007669"/>
    <property type="project" value="InterPro"/>
</dbReference>
<dbReference type="SUPFAM" id="SSF52540">
    <property type="entry name" value="P-loop containing nucleoside triphosphate hydrolases"/>
    <property type="match status" value="2"/>
</dbReference>
<evidence type="ECO:0000259" key="14">
    <source>
        <dbReference type="PROSITE" id="PS50304"/>
    </source>
</evidence>
<dbReference type="Pfam" id="PF00567">
    <property type="entry name" value="TUDOR"/>
    <property type="match status" value="2"/>
</dbReference>
<evidence type="ECO:0000256" key="4">
    <source>
        <dbReference type="ARBA" id="ARBA00022741"/>
    </source>
</evidence>
<feature type="domain" description="Tudor" evidence="14">
    <location>
        <begin position="909"/>
        <end position="973"/>
    </location>
</feature>
<sequence length="1818" mass="204950">MPPLEVTHEEMPPLEADLEAAPPQLNVAGDMPQRRFTFNYMESHITTSHLCHSASPPNDTRLSGLALKTQTLNTLKHDADYKNSGSLSSSDSSSSFKSCVGDFPPQKFLSTLGKTPDLQTSLPNEKGAASSICVENSSLFSSLSKSILPQDCLEIPETMKKFCLGRGKFLCQSIVEHKPSKKEDGDLQSVAHSLSESSKVTGDNLKTACLTTQGKQSSNSHLKIHENINENKLSGQGARPKETKLSLQFSTSDTERFNDAQDIQVSAKNSGQLETSVNSESETSSLVTSGVRGRYRKSGGGLSNSKRAANMDWIKIREAQFQVIEGRRLLETLRATSGQTLPTQIENYPMIVCQDRPLPQPVLGVLVHGIGLPSLACDVSELPFHRDVKKVLENHSIKTAQSIQTFAWAAVHSGRHVVGIAPARHGKTLAYVPGLISELLDEIPYVALPNGKGPIALIVVPNWRKARDVHDHVQKFVGSDNNRKKKIPTIVIYAGGSEDEDTVKLSLLKGCKILISTPNSVLRMLDQEFTSFKRLCHIVLDDAEMLAARFPDEVDEIMQRYKLIIKEYKDLDIPKQIMVFASEWNSNIDRFCLQYTSVPIIVISSRVEASVYGGVKQFVTLLRLNERLTAFCNLLDSLKSDHVVAFSSDSDEVEEMWQAARSRGVYCLIIHEKLSQDTISAARDQWLHSSHTKQLLLMVCTDQCYEDLAITNATCVIHYGLPASKTKFGNRLMCMLDYFIDRTSKIQPEMQPVSHVILTENCANHLSSFYELLQRCPSEYDAKNLEGFLNGYITSLESDPTKHLCPLLKSFGKCMKDKVKCKNRHMFIPEQDIKTGEFSMNTLPPSGEVTLKVIRVENASQYYCHLIEHRSYPNKVRTDLRIEYQRLAMQLFFFYSDENNRVPYVPSENHFEDGLCAFMDEEGSFYRAKVVEVSTVVTYYQSRQYKVWLVDAGCYKIGSIEQLAKLPKSLAEIPYQAIEIFLCNVEPMDNDTEWTDKADIYAHELMDGKILVGRIMLRVGLTLWLRPLVHQQTLKGVGTINDINIRHELLSNHFANPNPNHIKLLYEFFRGKIEIPEDIMQQYYHYSLEIEMSQEILPDRSEYHSVSIAAVINPERLYLHKLDNWDALMELQSRIARTMAVEDGKDSESSPKVDSSIKLELGSVCLAQSENTWYRAKIVSDCGNDIWKVFYLDFGDGEDLPGHLLRPLPRKFSQLPCQAIECQLAYIKPTGAEWSKGASEVILDLSYFVNAVKKNLLAKVVDKSEPVYGMGKRLVVDISNTENMHFSEELVRRHLAVGVDESANITMLLDKPALKSQRFFNLQDKIPFLCANIYWSEDHEESIRQAKELQGILSIRDQGWDVTIEQREVLQPVVKLLGYVADVEAHGIVISSLTACCKDSQILCDLALSLHLPFCLTSCLEQESRPEIQYQATEAIAVLVTLDSFCEYVNEISDLVKTLDDFLSVHQTKPVDLKTLKNLCSSASHLVESCYDKSLCDVLKRPELISQICKNIAMTCNDNEREPWLQLLAAITLWKHTHPSVMREANIDVILQMLTKCVDQKCLYYLLSVCQNLVKGSKKHKTDLLISNLFNILKGLLDKGLKSPALELCESLCEEMNLTLPPPSELTGVPAQKADDIARVVTPDVSWSQSCFRVVITFKVRQAKPEDFTITENRICCSCESGGILYQLDWELYDTVVPAKTKYAAQSSVMLISLAKNVKGQWSRLLKQKTKPPTLSLDYDHIMDSSDEEETEDPNTFYQFKKDSLLTSSEMTENVIYEDRFEPSEESTSEAELAAFSNSDFEEDPVDLERTILTCMKP</sequence>
<keyword evidence="5" id="KW-0221">Differentiation</keyword>
<dbReference type="InterPro" id="IPR008978">
    <property type="entry name" value="HSP20-like_chaperone"/>
</dbReference>
<dbReference type="SUPFAM" id="SSF49764">
    <property type="entry name" value="HSP20-like chaperones"/>
    <property type="match status" value="1"/>
</dbReference>
<keyword evidence="6" id="KW-0378">Hydrolase</keyword>
<evidence type="ECO:0000256" key="1">
    <source>
        <dbReference type="ARBA" id="ARBA00012552"/>
    </source>
</evidence>
<dbReference type="GO" id="GO:0016787">
    <property type="term" value="F:hydrolase activity"/>
    <property type="evidence" value="ECO:0007669"/>
    <property type="project" value="UniProtKB-KW"/>
</dbReference>
<evidence type="ECO:0000259" key="15">
    <source>
        <dbReference type="PROSITE" id="PS51192"/>
    </source>
</evidence>
<dbReference type="SMART" id="SM00487">
    <property type="entry name" value="DEXDc"/>
    <property type="match status" value="1"/>
</dbReference>
<dbReference type="GO" id="GO:0007283">
    <property type="term" value="P:spermatogenesis"/>
    <property type="evidence" value="ECO:0007669"/>
    <property type="project" value="UniProtKB-KW"/>
</dbReference>
<dbReference type="InterPro" id="IPR002999">
    <property type="entry name" value="Tudor"/>
</dbReference>
<evidence type="ECO:0000256" key="7">
    <source>
        <dbReference type="ARBA" id="ARBA00022806"/>
    </source>
</evidence>
<dbReference type="InterPro" id="IPR014001">
    <property type="entry name" value="Helicase_ATP-bd"/>
</dbReference>
<dbReference type="Pfam" id="PF00270">
    <property type="entry name" value="DEAD"/>
    <property type="match status" value="1"/>
</dbReference>
<dbReference type="InterPro" id="IPR007052">
    <property type="entry name" value="CS_dom"/>
</dbReference>
<keyword evidence="10" id="KW-0943">RNA-mediated gene silencing</keyword>
<feature type="compositionally biased region" description="Low complexity" evidence="13">
    <location>
        <begin position="274"/>
        <end position="291"/>
    </location>
</feature>
<keyword evidence="18" id="KW-1185">Reference proteome</keyword>
<dbReference type="GO" id="GO:0005524">
    <property type="term" value="F:ATP binding"/>
    <property type="evidence" value="ECO:0007669"/>
    <property type="project" value="UniProtKB-KW"/>
</dbReference>
<reference evidence="17 18" key="1">
    <citation type="submission" date="2024-04" db="EMBL/GenBank/DDBJ databases">
        <authorList>
            <consortium name="Genoscope - CEA"/>
            <person name="William W."/>
        </authorList>
    </citation>
    <scope>NUCLEOTIDE SEQUENCE [LARGE SCALE GENOMIC DNA]</scope>
</reference>
<evidence type="ECO:0000313" key="17">
    <source>
        <dbReference type="EMBL" id="CAL1536832.1"/>
    </source>
</evidence>
<evidence type="ECO:0000256" key="3">
    <source>
        <dbReference type="ARBA" id="ARBA00022737"/>
    </source>
</evidence>
<dbReference type="PANTHER" id="PTHR22655">
    <property type="entry name" value="ATP-DEPENDENT RNA HELICASE TDRD12-RELATED"/>
    <property type="match status" value="1"/>
</dbReference>
<dbReference type="InterPro" id="IPR016024">
    <property type="entry name" value="ARM-type_fold"/>
</dbReference>
<evidence type="ECO:0000256" key="5">
    <source>
        <dbReference type="ARBA" id="ARBA00022782"/>
    </source>
</evidence>
<comment type="caution">
    <text evidence="17">The sequence shown here is derived from an EMBL/GenBank/DDBJ whole genome shotgun (WGS) entry which is preliminary data.</text>
</comment>
<dbReference type="CDD" id="cd20435">
    <property type="entry name" value="Tudor_TDRD12_rpt2"/>
    <property type="match status" value="1"/>
</dbReference>
<dbReference type="InterPro" id="IPR011545">
    <property type="entry name" value="DEAD/DEAH_box_helicase_dom"/>
</dbReference>
<evidence type="ECO:0000256" key="10">
    <source>
        <dbReference type="ARBA" id="ARBA00023158"/>
    </source>
</evidence>
<dbReference type="InterPro" id="IPR011989">
    <property type="entry name" value="ARM-like"/>
</dbReference>
<evidence type="ECO:0000256" key="8">
    <source>
        <dbReference type="ARBA" id="ARBA00022840"/>
    </source>
</evidence>
<evidence type="ECO:0000256" key="2">
    <source>
        <dbReference type="ARBA" id="ARBA00022473"/>
    </source>
</evidence>
<keyword evidence="9" id="KW-0744">Spermatogenesis</keyword>
<dbReference type="PROSITE" id="PS50304">
    <property type="entry name" value="TUDOR"/>
    <property type="match status" value="2"/>
</dbReference>
<dbReference type="PROSITE" id="PS51203">
    <property type="entry name" value="CS"/>
    <property type="match status" value="1"/>
</dbReference>
<proteinExistence type="predicted"/>
<name>A0AAV2HTJ9_LYMST</name>
<dbReference type="SMART" id="SM00333">
    <property type="entry name" value="TUDOR"/>
    <property type="match status" value="1"/>
</dbReference>
<accession>A0AAV2HTJ9</accession>
<dbReference type="Gene3D" id="3.40.50.300">
    <property type="entry name" value="P-loop containing nucleotide triphosphate hydrolases"/>
    <property type="match status" value="2"/>
</dbReference>
<organism evidence="17 18">
    <name type="scientific">Lymnaea stagnalis</name>
    <name type="common">Great pond snail</name>
    <name type="synonym">Helix stagnalis</name>
    <dbReference type="NCBI Taxonomy" id="6523"/>
    <lineage>
        <taxon>Eukaryota</taxon>
        <taxon>Metazoa</taxon>
        <taxon>Spiralia</taxon>
        <taxon>Lophotrochozoa</taxon>
        <taxon>Mollusca</taxon>
        <taxon>Gastropoda</taxon>
        <taxon>Heterobranchia</taxon>
        <taxon>Euthyneura</taxon>
        <taxon>Panpulmonata</taxon>
        <taxon>Hygrophila</taxon>
        <taxon>Lymnaeoidea</taxon>
        <taxon>Lymnaeidae</taxon>
        <taxon>Lymnaea</taxon>
    </lineage>
</organism>
<keyword evidence="2" id="KW-0217">Developmental protein</keyword>
<feature type="domain" description="Helicase ATP-binding" evidence="15">
    <location>
        <begin position="408"/>
        <end position="602"/>
    </location>
</feature>
<keyword evidence="11" id="KW-0469">Meiosis</keyword>
<dbReference type="InterPro" id="IPR027417">
    <property type="entry name" value="P-loop_NTPase"/>
</dbReference>
<dbReference type="SUPFAM" id="SSF48371">
    <property type="entry name" value="ARM repeat"/>
    <property type="match status" value="1"/>
</dbReference>
<feature type="region of interest" description="Disordered" evidence="13">
    <location>
        <begin position="268"/>
        <end position="292"/>
    </location>
</feature>
<feature type="domain" description="CS" evidence="16">
    <location>
        <begin position="1640"/>
        <end position="1726"/>
    </location>
</feature>
<keyword evidence="4" id="KW-0547">Nucleotide-binding</keyword>
<comment type="catalytic activity">
    <reaction evidence="12">
        <text>ATP + H2O = ADP + phosphate + H(+)</text>
        <dbReference type="Rhea" id="RHEA:13065"/>
        <dbReference type="ChEBI" id="CHEBI:15377"/>
        <dbReference type="ChEBI" id="CHEBI:15378"/>
        <dbReference type="ChEBI" id="CHEBI:30616"/>
        <dbReference type="ChEBI" id="CHEBI:43474"/>
        <dbReference type="ChEBI" id="CHEBI:456216"/>
        <dbReference type="EC" id="3.6.4.13"/>
    </reaction>
</comment>
<dbReference type="Proteomes" id="UP001497497">
    <property type="component" value="Unassembled WGS sequence"/>
</dbReference>
<dbReference type="Gene3D" id="2.30.30.140">
    <property type="match status" value="2"/>
</dbReference>
<evidence type="ECO:0000256" key="13">
    <source>
        <dbReference type="SAM" id="MobiDB-lite"/>
    </source>
</evidence>
<dbReference type="InterPro" id="IPR035437">
    <property type="entry name" value="SNase_OB-fold_sf"/>
</dbReference>
<dbReference type="Gene3D" id="1.25.10.10">
    <property type="entry name" value="Leucine-rich Repeat Variant"/>
    <property type="match status" value="1"/>
</dbReference>
<evidence type="ECO:0000256" key="11">
    <source>
        <dbReference type="ARBA" id="ARBA00023254"/>
    </source>
</evidence>
<dbReference type="GO" id="GO:0042078">
    <property type="term" value="P:germ-line stem cell division"/>
    <property type="evidence" value="ECO:0007669"/>
    <property type="project" value="TreeGrafter"/>
</dbReference>
<dbReference type="GO" id="GO:0003724">
    <property type="term" value="F:RNA helicase activity"/>
    <property type="evidence" value="ECO:0007669"/>
    <property type="project" value="UniProtKB-EC"/>
</dbReference>
<dbReference type="EC" id="3.6.4.13" evidence="1"/>
<dbReference type="Gene3D" id="2.60.40.790">
    <property type="match status" value="1"/>
</dbReference>
<evidence type="ECO:0000256" key="9">
    <source>
        <dbReference type="ARBA" id="ARBA00022871"/>
    </source>
</evidence>
<dbReference type="GO" id="GO:0031047">
    <property type="term" value="P:regulatory ncRNA-mediated gene silencing"/>
    <property type="evidence" value="ECO:0007669"/>
    <property type="project" value="UniProtKB-KW"/>
</dbReference>
<dbReference type="EMBL" id="CAXITT010000241">
    <property type="protein sequence ID" value="CAL1536832.1"/>
    <property type="molecule type" value="Genomic_DNA"/>
</dbReference>
<gene>
    <name evidence="17" type="ORF">GSLYS_00010745001</name>
</gene>
<feature type="domain" description="Tudor" evidence="14">
    <location>
        <begin position="1158"/>
        <end position="1215"/>
    </location>
</feature>
<dbReference type="PROSITE" id="PS51192">
    <property type="entry name" value="HELICASE_ATP_BIND_1"/>
    <property type="match status" value="1"/>
</dbReference>